<dbReference type="AlphaFoldDB" id="A0A6M5YHN1"/>
<dbReference type="GO" id="GO:0006950">
    <property type="term" value="P:response to stress"/>
    <property type="evidence" value="ECO:0007669"/>
    <property type="project" value="TreeGrafter"/>
</dbReference>
<dbReference type="PROSITE" id="PS50995">
    <property type="entry name" value="HTH_MARR_2"/>
    <property type="match status" value="1"/>
</dbReference>
<dbReference type="PANTHER" id="PTHR33164:SF101">
    <property type="entry name" value="TRANSCRIPTIONAL REPRESSOR MPRA"/>
    <property type="match status" value="1"/>
</dbReference>
<dbReference type="PANTHER" id="PTHR33164">
    <property type="entry name" value="TRANSCRIPTIONAL REGULATOR, MARR FAMILY"/>
    <property type="match status" value="1"/>
</dbReference>
<evidence type="ECO:0000313" key="3">
    <source>
        <dbReference type="Proteomes" id="UP000503447"/>
    </source>
</evidence>
<dbReference type="EMBL" id="CP053452">
    <property type="protein sequence ID" value="QJW92851.1"/>
    <property type="molecule type" value="Genomic_DNA"/>
</dbReference>
<dbReference type="Proteomes" id="UP000503447">
    <property type="component" value="Chromosome"/>
</dbReference>
<organism evidence="2 3">
    <name type="scientific">Frigoriglobus tundricola</name>
    <dbReference type="NCBI Taxonomy" id="2774151"/>
    <lineage>
        <taxon>Bacteria</taxon>
        <taxon>Pseudomonadati</taxon>
        <taxon>Planctomycetota</taxon>
        <taxon>Planctomycetia</taxon>
        <taxon>Gemmatales</taxon>
        <taxon>Gemmataceae</taxon>
        <taxon>Frigoriglobus</taxon>
    </lineage>
</organism>
<evidence type="ECO:0000259" key="1">
    <source>
        <dbReference type="PROSITE" id="PS50995"/>
    </source>
</evidence>
<dbReference type="SUPFAM" id="SSF46785">
    <property type="entry name" value="Winged helix' DNA-binding domain"/>
    <property type="match status" value="1"/>
</dbReference>
<dbReference type="GO" id="GO:0003700">
    <property type="term" value="F:DNA-binding transcription factor activity"/>
    <property type="evidence" value="ECO:0007669"/>
    <property type="project" value="InterPro"/>
</dbReference>
<keyword evidence="3" id="KW-1185">Reference proteome</keyword>
<name>A0A6M5YHN1_9BACT</name>
<dbReference type="Pfam" id="PF01047">
    <property type="entry name" value="MarR"/>
    <property type="match status" value="1"/>
</dbReference>
<dbReference type="Gene3D" id="1.10.10.10">
    <property type="entry name" value="Winged helix-like DNA-binding domain superfamily/Winged helix DNA-binding domain"/>
    <property type="match status" value="1"/>
</dbReference>
<dbReference type="InterPro" id="IPR000835">
    <property type="entry name" value="HTH_MarR-typ"/>
</dbReference>
<gene>
    <name evidence="2" type="ORF">FTUN_0348</name>
</gene>
<dbReference type="InterPro" id="IPR036388">
    <property type="entry name" value="WH-like_DNA-bd_sf"/>
</dbReference>
<dbReference type="SMART" id="SM00347">
    <property type="entry name" value="HTH_MARR"/>
    <property type="match status" value="1"/>
</dbReference>
<dbReference type="RefSeq" id="WP_171469169.1">
    <property type="nucleotide sequence ID" value="NZ_CP053452.2"/>
</dbReference>
<dbReference type="KEGG" id="ftj:FTUN_0348"/>
<dbReference type="InterPro" id="IPR036390">
    <property type="entry name" value="WH_DNA-bd_sf"/>
</dbReference>
<reference evidence="3" key="1">
    <citation type="submission" date="2020-05" db="EMBL/GenBank/DDBJ databases">
        <title>Frigoriglobus tundricola gen. nov., sp. nov., a psychrotolerant cellulolytic planctomycete of the family Gemmataceae with two divergent copies of 16S rRNA gene.</title>
        <authorList>
            <person name="Kulichevskaya I.S."/>
            <person name="Ivanova A.A."/>
            <person name="Naumoff D.G."/>
            <person name="Beletsky A.V."/>
            <person name="Rijpstra W.I.C."/>
            <person name="Sinninghe Damste J.S."/>
            <person name="Mardanov A.V."/>
            <person name="Ravin N.V."/>
            <person name="Dedysh S.N."/>
        </authorList>
    </citation>
    <scope>NUCLEOTIDE SEQUENCE [LARGE SCALE GENOMIC DNA]</scope>
    <source>
        <strain evidence="3">PL17</strain>
    </source>
</reference>
<sequence length="159" mass="18471">MDTHAPVARRFDSPEQEAFLGLWRTFDRLRAMEEELFARYELTSQQYNALRLLRAARPDTIRTSDLTERLVSRAPDTTRLLDKLSERALIERSRSETNRREVRVGITPAGLVLLDELQEPLRECHTRQLGHLTRAQLRDLTALLRAARLPHEGADSSWR</sequence>
<accession>A0A6M5YHN1</accession>
<protein>
    <submittedName>
        <fullName evidence="2">Transcriptional regulator, MarR family</fullName>
    </submittedName>
</protein>
<feature type="domain" description="HTH marR-type" evidence="1">
    <location>
        <begin position="15"/>
        <end position="149"/>
    </location>
</feature>
<evidence type="ECO:0000313" key="2">
    <source>
        <dbReference type="EMBL" id="QJW92851.1"/>
    </source>
</evidence>
<dbReference type="InterPro" id="IPR039422">
    <property type="entry name" value="MarR/SlyA-like"/>
</dbReference>
<proteinExistence type="predicted"/>